<feature type="transmembrane region" description="Helical" evidence="6">
    <location>
        <begin position="287"/>
        <end position="305"/>
    </location>
</feature>
<dbReference type="GO" id="GO:0005886">
    <property type="term" value="C:plasma membrane"/>
    <property type="evidence" value="ECO:0007669"/>
    <property type="project" value="UniProtKB-SubCell"/>
</dbReference>
<dbReference type="AlphaFoldDB" id="A0A4Q9DQ92"/>
<evidence type="ECO:0000256" key="3">
    <source>
        <dbReference type="ARBA" id="ARBA00022692"/>
    </source>
</evidence>
<gene>
    <name evidence="8" type="ORF">EYB31_19230</name>
</gene>
<dbReference type="EMBL" id="SIRE01000013">
    <property type="protein sequence ID" value="TBL76563.1"/>
    <property type="molecule type" value="Genomic_DNA"/>
</dbReference>
<feature type="transmembrane region" description="Helical" evidence="6">
    <location>
        <begin position="12"/>
        <end position="37"/>
    </location>
</feature>
<dbReference type="Gene3D" id="1.20.1250.20">
    <property type="entry name" value="MFS general substrate transporter like domains"/>
    <property type="match status" value="2"/>
</dbReference>
<keyword evidence="5 6" id="KW-0472">Membrane</keyword>
<dbReference type="RefSeq" id="WP_131015036.1">
    <property type="nucleotide sequence ID" value="NZ_SIRE01000013.1"/>
</dbReference>
<proteinExistence type="predicted"/>
<feature type="transmembrane region" description="Helical" evidence="6">
    <location>
        <begin position="376"/>
        <end position="396"/>
    </location>
</feature>
<evidence type="ECO:0000259" key="7">
    <source>
        <dbReference type="PROSITE" id="PS50850"/>
    </source>
</evidence>
<dbReference type="PANTHER" id="PTHR23508:SF10">
    <property type="entry name" value="CARBOXYLIC ACID TRANSPORTER PROTEIN HOMOLOG"/>
    <property type="match status" value="1"/>
</dbReference>
<protein>
    <submittedName>
        <fullName evidence="8">MFS transporter</fullName>
    </submittedName>
</protein>
<evidence type="ECO:0000256" key="5">
    <source>
        <dbReference type="ARBA" id="ARBA00023136"/>
    </source>
</evidence>
<name>A0A4Q9DQ92_9BACL</name>
<feature type="transmembrane region" description="Helical" evidence="6">
    <location>
        <begin position="257"/>
        <end position="275"/>
    </location>
</feature>
<dbReference type="PROSITE" id="PS50850">
    <property type="entry name" value="MFS"/>
    <property type="match status" value="1"/>
</dbReference>
<feature type="transmembrane region" description="Helical" evidence="6">
    <location>
        <begin position="221"/>
        <end position="245"/>
    </location>
</feature>
<dbReference type="InterPro" id="IPR011701">
    <property type="entry name" value="MFS"/>
</dbReference>
<dbReference type="PANTHER" id="PTHR23508">
    <property type="entry name" value="CARBOXYLIC ACID TRANSPORTER PROTEIN HOMOLOG"/>
    <property type="match status" value="1"/>
</dbReference>
<dbReference type="OrthoDB" id="9810492at2"/>
<evidence type="ECO:0000313" key="8">
    <source>
        <dbReference type="EMBL" id="TBL76563.1"/>
    </source>
</evidence>
<comment type="caution">
    <text evidence="8">The sequence shown here is derived from an EMBL/GenBank/DDBJ whole genome shotgun (WGS) entry which is preliminary data.</text>
</comment>
<dbReference type="Proteomes" id="UP000293142">
    <property type="component" value="Unassembled WGS sequence"/>
</dbReference>
<feature type="transmembrane region" description="Helical" evidence="6">
    <location>
        <begin position="344"/>
        <end position="364"/>
    </location>
</feature>
<feature type="transmembrane region" description="Helical" evidence="6">
    <location>
        <begin position="81"/>
        <end position="104"/>
    </location>
</feature>
<feature type="transmembrane region" description="Helical" evidence="6">
    <location>
        <begin position="49"/>
        <end position="69"/>
    </location>
</feature>
<evidence type="ECO:0000256" key="6">
    <source>
        <dbReference type="SAM" id="Phobius"/>
    </source>
</evidence>
<keyword evidence="4 6" id="KW-1133">Transmembrane helix</keyword>
<reference evidence="8 9" key="1">
    <citation type="submission" date="2019-02" db="EMBL/GenBank/DDBJ databases">
        <title>Paenibacillus sp. nov., isolated from surface-sterilized tissue of Thalictrum simplex L.</title>
        <authorList>
            <person name="Tuo L."/>
        </authorList>
    </citation>
    <scope>NUCLEOTIDE SEQUENCE [LARGE SCALE GENOMIC DNA]</scope>
    <source>
        <strain evidence="8 9">N2SHLJ1</strain>
    </source>
</reference>
<organism evidence="8 9">
    <name type="scientific">Paenibacillus thalictri</name>
    <dbReference type="NCBI Taxonomy" id="2527873"/>
    <lineage>
        <taxon>Bacteria</taxon>
        <taxon>Bacillati</taxon>
        <taxon>Bacillota</taxon>
        <taxon>Bacilli</taxon>
        <taxon>Bacillales</taxon>
        <taxon>Paenibacillaceae</taxon>
        <taxon>Paenibacillus</taxon>
    </lineage>
</organism>
<evidence type="ECO:0000256" key="4">
    <source>
        <dbReference type="ARBA" id="ARBA00022989"/>
    </source>
</evidence>
<evidence type="ECO:0000256" key="2">
    <source>
        <dbReference type="ARBA" id="ARBA00022448"/>
    </source>
</evidence>
<dbReference type="Pfam" id="PF07690">
    <property type="entry name" value="MFS_1"/>
    <property type="match status" value="1"/>
</dbReference>
<feature type="transmembrane region" description="Helical" evidence="6">
    <location>
        <begin position="311"/>
        <end position="332"/>
    </location>
</feature>
<feature type="transmembrane region" description="Helical" evidence="6">
    <location>
        <begin position="140"/>
        <end position="164"/>
    </location>
</feature>
<feature type="domain" description="Major facilitator superfamily (MFS) profile" evidence="7">
    <location>
        <begin position="13"/>
        <end position="400"/>
    </location>
</feature>
<dbReference type="InterPro" id="IPR036259">
    <property type="entry name" value="MFS_trans_sf"/>
</dbReference>
<evidence type="ECO:0000256" key="1">
    <source>
        <dbReference type="ARBA" id="ARBA00004651"/>
    </source>
</evidence>
<dbReference type="GO" id="GO:0046943">
    <property type="term" value="F:carboxylic acid transmembrane transporter activity"/>
    <property type="evidence" value="ECO:0007669"/>
    <property type="project" value="TreeGrafter"/>
</dbReference>
<keyword evidence="9" id="KW-1185">Reference proteome</keyword>
<evidence type="ECO:0000313" key="9">
    <source>
        <dbReference type="Proteomes" id="UP000293142"/>
    </source>
</evidence>
<keyword evidence="2" id="KW-0813">Transport</keyword>
<accession>A0A4Q9DQ92</accession>
<dbReference type="InterPro" id="IPR020846">
    <property type="entry name" value="MFS_dom"/>
</dbReference>
<sequence>MEKRKFWSYENKLVTIFFFVIGFVFFDRLAINFLVPFIQKDFTLTNTQIGLLGSALSLVWAFSSPLGGFLSDKVKSRKTVLAIFVLGFSVISLSQGLVATFALLFVLRMIMGLLEGPIVPITQSILVAESSESRRGFNLGFTLNTANGVFGSFLAPLVIVALANLFDWRTAFYLTIIPGIMIVFFIWKSVREPKRLSEEAASQTSAIEKLSLKDVLGHRNIWLTVLIFSCFMIYLMAFQIFGPVYMVNDKHMSTTTMSFVMAAFGAGTAILGFVVPAISDRIGRKPTALIFGFLSIFAPFAILYVQSEMLMVVLVFLFSSGMGVGALLMSVIPSESVPAKYRGIAIGLTTGIGELFGGVLNPIFSGMAADVWGLSAPLLISSCGALLAFILSMFLIETAPVKIQANSGIKMDV</sequence>
<comment type="subcellular location">
    <subcellularLocation>
        <location evidence="1">Cell membrane</location>
        <topology evidence="1">Multi-pass membrane protein</topology>
    </subcellularLocation>
</comment>
<dbReference type="SUPFAM" id="SSF103473">
    <property type="entry name" value="MFS general substrate transporter"/>
    <property type="match status" value="1"/>
</dbReference>
<keyword evidence="3 6" id="KW-0812">Transmembrane</keyword>
<feature type="transmembrane region" description="Helical" evidence="6">
    <location>
        <begin position="170"/>
        <end position="187"/>
    </location>
</feature>